<feature type="transmembrane region" description="Helical" evidence="8">
    <location>
        <begin position="312"/>
        <end position="331"/>
    </location>
</feature>
<dbReference type="AlphaFoldDB" id="A0AAV7YPG7"/>
<dbReference type="GO" id="GO:0006506">
    <property type="term" value="P:GPI anchor biosynthetic process"/>
    <property type="evidence" value="ECO:0007669"/>
    <property type="project" value="TreeGrafter"/>
</dbReference>
<accession>A0AAV7YPG7</accession>
<feature type="transmembrane region" description="Helical" evidence="8">
    <location>
        <begin position="155"/>
        <end position="175"/>
    </location>
</feature>
<evidence type="ECO:0000256" key="5">
    <source>
        <dbReference type="ARBA" id="ARBA00022824"/>
    </source>
</evidence>
<feature type="region of interest" description="Disordered" evidence="9">
    <location>
        <begin position="404"/>
        <end position="444"/>
    </location>
</feature>
<dbReference type="PANTHER" id="PTHR22760:SF4">
    <property type="entry name" value="GPI MANNOSYLTRANSFERASE 3"/>
    <property type="match status" value="1"/>
</dbReference>
<keyword evidence="4 8" id="KW-0812">Transmembrane</keyword>
<feature type="compositionally biased region" description="Basic residues" evidence="9">
    <location>
        <begin position="1"/>
        <end position="16"/>
    </location>
</feature>
<gene>
    <name evidence="10" type="ORF">M0812_20598</name>
</gene>
<feature type="compositionally biased region" description="Low complexity" evidence="9">
    <location>
        <begin position="351"/>
        <end position="372"/>
    </location>
</feature>
<dbReference type="Proteomes" id="UP001146793">
    <property type="component" value="Unassembled WGS sequence"/>
</dbReference>
<protein>
    <recommendedName>
        <fullName evidence="8">Mannosyltransferase</fullName>
        <ecNumber evidence="8">2.4.1.-</ecNumber>
    </recommendedName>
</protein>
<keyword evidence="7 8" id="KW-0472">Membrane</keyword>
<evidence type="ECO:0000256" key="1">
    <source>
        <dbReference type="ARBA" id="ARBA00004477"/>
    </source>
</evidence>
<feature type="transmembrane region" description="Helical" evidence="8">
    <location>
        <begin position="522"/>
        <end position="543"/>
    </location>
</feature>
<evidence type="ECO:0000256" key="9">
    <source>
        <dbReference type="SAM" id="MobiDB-lite"/>
    </source>
</evidence>
<keyword evidence="3" id="KW-0808">Transferase</keyword>
<evidence type="ECO:0000256" key="7">
    <source>
        <dbReference type="ARBA" id="ARBA00023136"/>
    </source>
</evidence>
<feature type="transmembrane region" description="Helical" evidence="8">
    <location>
        <begin position="485"/>
        <end position="502"/>
    </location>
</feature>
<dbReference type="EMBL" id="JANTQA010000047">
    <property type="protein sequence ID" value="KAJ3431682.1"/>
    <property type="molecule type" value="Genomic_DNA"/>
</dbReference>
<keyword evidence="2 8" id="KW-0328">Glycosyltransferase</keyword>
<name>A0AAV7YPG7_9EUKA</name>
<feature type="region of interest" description="Disordered" evidence="9">
    <location>
        <begin position="1"/>
        <end position="28"/>
    </location>
</feature>
<evidence type="ECO:0000256" key="3">
    <source>
        <dbReference type="ARBA" id="ARBA00022679"/>
    </source>
</evidence>
<keyword evidence="5 8" id="KW-0256">Endoplasmic reticulum</keyword>
<organism evidence="10 11">
    <name type="scientific">Anaeramoeba flamelloides</name>
    <dbReference type="NCBI Taxonomy" id="1746091"/>
    <lineage>
        <taxon>Eukaryota</taxon>
        <taxon>Metamonada</taxon>
        <taxon>Anaeramoebidae</taxon>
        <taxon>Anaeramoeba</taxon>
    </lineage>
</organism>
<comment type="caution">
    <text evidence="10">The sequence shown here is derived from an EMBL/GenBank/DDBJ whole genome shotgun (WGS) entry which is preliminary data.</text>
</comment>
<comment type="subcellular location">
    <subcellularLocation>
        <location evidence="1 8">Endoplasmic reticulum membrane</location>
        <topology evidence="1 8">Multi-pass membrane protein</topology>
    </subcellularLocation>
</comment>
<dbReference type="Pfam" id="PF03901">
    <property type="entry name" value="Glyco_transf_22"/>
    <property type="match status" value="2"/>
</dbReference>
<evidence type="ECO:0000256" key="2">
    <source>
        <dbReference type="ARBA" id="ARBA00022676"/>
    </source>
</evidence>
<dbReference type="GO" id="GO:0000026">
    <property type="term" value="F:alpha-1,2-mannosyltransferase activity"/>
    <property type="evidence" value="ECO:0007669"/>
    <property type="project" value="TreeGrafter"/>
</dbReference>
<reference evidence="10" key="1">
    <citation type="submission" date="2022-08" db="EMBL/GenBank/DDBJ databases">
        <title>Novel sulphate-reducing endosymbionts in the free-living metamonad Anaeramoeba.</title>
        <authorList>
            <person name="Jerlstrom-Hultqvist J."/>
            <person name="Cepicka I."/>
            <person name="Gallot-Lavallee L."/>
            <person name="Salas-Leiva D."/>
            <person name="Curtis B.A."/>
            <person name="Zahonova K."/>
            <person name="Pipaliya S."/>
            <person name="Dacks J."/>
            <person name="Roger A.J."/>
        </authorList>
    </citation>
    <scope>NUCLEOTIDE SEQUENCE</scope>
    <source>
        <strain evidence="10">Busselton2</strain>
    </source>
</reference>
<comment type="similarity">
    <text evidence="8">Belongs to the glycosyltransferase 22 family.</text>
</comment>
<feature type="transmembrane region" description="Helical" evidence="8">
    <location>
        <begin position="181"/>
        <end position="199"/>
    </location>
</feature>
<dbReference type="PANTHER" id="PTHR22760">
    <property type="entry name" value="GLYCOSYLTRANSFERASE"/>
    <property type="match status" value="1"/>
</dbReference>
<feature type="compositionally biased region" description="Basic and acidic residues" evidence="9">
    <location>
        <begin position="405"/>
        <end position="417"/>
    </location>
</feature>
<evidence type="ECO:0000256" key="6">
    <source>
        <dbReference type="ARBA" id="ARBA00022989"/>
    </source>
</evidence>
<dbReference type="InterPro" id="IPR005599">
    <property type="entry name" value="GPI_mannosylTrfase"/>
</dbReference>
<feature type="transmembrane region" description="Helical" evidence="8">
    <location>
        <begin position="51"/>
        <end position="70"/>
    </location>
</feature>
<evidence type="ECO:0000313" key="11">
    <source>
        <dbReference type="Proteomes" id="UP001146793"/>
    </source>
</evidence>
<feature type="region of interest" description="Disordered" evidence="9">
    <location>
        <begin position="345"/>
        <end position="384"/>
    </location>
</feature>
<feature type="transmembrane region" description="Helical" evidence="8">
    <location>
        <begin position="211"/>
        <end position="240"/>
    </location>
</feature>
<evidence type="ECO:0000256" key="8">
    <source>
        <dbReference type="RuleBase" id="RU363075"/>
    </source>
</evidence>
<proteinExistence type="inferred from homology"/>
<keyword evidence="6 8" id="KW-1133">Transmembrane helix</keyword>
<feature type="transmembrane region" description="Helical" evidence="8">
    <location>
        <begin position="103"/>
        <end position="121"/>
    </location>
</feature>
<evidence type="ECO:0000256" key="4">
    <source>
        <dbReference type="ARBA" id="ARBA00022692"/>
    </source>
</evidence>
<dbReference type="EC" id="2.4.1.-" evidence="8"/>
<feature type="transmembrane region" description="Helical" evidence="8">
    <location>
        <begin position="459"/>
        <end position="478"/>
    </location>
</feature>
<feature type="transmembrane region" description="Helical" evidence="8">
    <location>
        <begin position="252"/>
        <end position="271"/>
    </location>
</feature>
<dbReference type="GO" id="GO:0005789">
    <property type="term" value="C:endoplasmic reticulum membrane"/>
    <property type="evidence" value="ECO:0007669"/>
    <property type="project" value="UniProtKB-SubCell"/>
</dbReference>
<evidence type="ECO:0000313" key="10">
    <source>
        <dbReference type="EMBL" id="KAJ3431682.1"/>
    </source>
</evidence>
<sequence>MRKRKTLNSKHKTKNEKKKEEEEEEEEEIEKIEKIQKPKFSLAHSLYQKKFILLLFLFRIANSYLCQTFADPDEYWQSLEVAHNVVYGYGHLTWEWITALRGYLHPLIFAGLYYFLNLFGLDENRFIFLQSPGVLQAFFGSLTDFYTYKIAKHWFGYKVANFSLILNLSSWFLWFYSTRTVSNSLETTLVIIGLYYWSNSPHVIFKSRKKISIAIFLFSIAFMIRPTSAIIFGCLGLWSLKKLNNWNHRLKFLFVVVAPIFLSVFILSTAIDTIMFKRPTIVFWNFLKFNLLSGNSEIYGTHPWHWYLSQGIPAILTSFLPLLIFSIWLQFKNSNLGQSFLNKIKSKKNKNNNNNSKNSSINKKNTKNQYQNKDQKKNKNRYNQKIFTSESKSDFYMYQLKKKKQNEMKKNKNRDNNRNGNRNRNRNRNKSNQNDNKYINYNPKVSNYYPKSNQNSSTSQMYLIFFIIIVNVFVYSLLDHKEFRFILPIVPLLLIVCSFSLVNFSEPKSTEEKSELIGHRIFFWSVLILLILIQVFSSAYFGMVHQRGRVTVMNFLSDEANSYQMDNKEMNVMFLTQCHATPWYSHIHKNISMSFPDCSPRLKELNNLGKVPDSQFFEDETLKYVTKKFANIANYPTHIVTFDNFWLKMKDFLESKNYRICNINFNTHFPVDRELQKYVYVLCKNE</sequence>